<dbReference type="SUPFAM" id="SSF140612">
    <property type="entry name" value="EB1 dimerisation domain-like"/>
    <property type="match status" value="1"/>
</dbReference>
<dbReference type="VEuPathDB" id="FungiDB:PC110_g8365"/>
<evidence type="ECO:0000313" key="13">
    <source>
        <dbReference type="EMBL" id="RAW35325.1"/>
    </source>
</evidence>
<evidence type="ECO:0000256" key="7">
    <source>
        <dbReference type="ARBA" id="ARBA00023212"/>
    </source>
</evidence>
<keyword evidence="14" id="KW-1185">Reference proteome</keyword>
<evidence type="ECO:0000259" key="11">
    <source>
        <dbReference type="PROSITE" id="PS50021"/>
    </source>
</evidence>
<dbReference type="InterPro" id="IPR004953">
    <property type="entry name" value="EB1_C"/>
</dbReference>
<dbReference type="InterPro" id="IPR001715">
    <property type="entry name" value="CH_dom"/>
</dbReference>
<name>A0A329SEU5_9STRA</name>
<feature type="signal peptide" evidence="10">
    <location>
        <begin position="1"/>
        <end position="21"/>
    </location>
</feature>
<dbReference type="Proteomes" id="UP000251314">
    <property type="component" value="Unassembled WGS sequence"/>
</dbReference>
<dbReference type="STRING" id="29920.A0A329SEU5"/>
<dbReference type="InterPro" id="IPR036872">
    <property type="entry name" value="CH_dom_sf"/>
</dbReference>
<feature type="chain" id="PRO_5016405648" description="Calponin-homology (CH) domain-containing protein" evidence="10">
    <location>
        <begin position="22"/>
        <end position="253"/>
    </location>
</feature>
<dbReference type="PROSITE" id="PS50021">
    <property type="entry name" value="CH"/>
    <property type="match status" value="1"/>
</dbReference>
<dbReference type="Pfam" id="PF00307">
    <property type="entry name" value="CH"/>
    <property type="match status" value="1"/>
</dbReference>
<keyword evidence="3" id="KW-0963">Cytoplasm</keyword>
<evidence type="ECO:0000256" key="8">
    <source>
        <dbReference type="ARBA" id="ARBA00023306"/>
    </source>
</evidence>
<comment type="similarity">
    <text evidence="2">Belongs to the MAPRE family.</text>
</comment>
<evidence type="ECO:0000256" key="4">
    <source>
        <dbReference type="ARBA" id="ARBA00022618"/>
    </source>
</evidence>
<evidence type="ECO:0000256" key="6">
    <source>
        <dbReference type="ARBA" id="ARBA00022776"/>
    </source>
</evidence>
<dbReference type="FunFam" id="1.10.418.10:FF:000028">
    <property type="entry name" value="RP/EB family microtubule-associated protein"/>
    <property type="match status" value="1"/>
</dbReference>
<comment type="caution">
    <text evidence="13">The sequence shown here is derived from an EMBL/GenBank/DDBJ whole genome shotgun (WGS) entry which is preliminary data.</text>
</comment>
<evidence type="ECO:0000259" key="12">
    <source>
        <dbReference type="PROSITE" id="PS51230"/>
    </source>
</evidence>
<dbReference type="SUPFAM" id="SSF47576">
    <property type="entry name" value="Calponin-homology domain, CH-domain"/>
    <property type="match status" value="1"/>
</dbReference>
<accession>A0A329SEU5</accession>
<keyword evidence="10" id="KW-0732">Signal</keyword>
<dbReference type="AlphaFoldDB" id="A0A329SEU5"/>
<dbReference type="InterPro" id="IPR027328">
    <property type="entry name" value="MAPRE"/>
</dbReference>
<proteinExistence type="inferred from homology"/>
<sequence>MSGAYFVSRTELLVWLNTLCAIQLTTVEQASSGAVACQVLDLLYPGIIPMNRVNWTTTQPHECMHNYKLLQKSLLALHIDKNIPVDKLIRGKYQDNLEFLQWLKAFYDHHEPPLQPYDTCARRSKRKGGARYNQKLGGSPVKKRARVATTGRRCSADAAEAEFAAVLKKMQAMKIKSNGLMEERNALKAETCALREKAERVKGERDFYVNKLEAIAELVHDAELSKATNAQTNLLGLSILDVLFATEEDEGGE</sequence>
<comment type="subcellular location">
    <subcellularLocation>
        <location evidence="1">Cytoplasm</location>
        <location evidence="1">Cytoskeleton</location>
    </subcellularLocation>
</comment>
<keyword evidence="8" id="KW-0131">Cell cycle</keyword>
<evidence type="ECO:0000256" key="1">
    <source>
        <dbReference type="ARBA" id="ARBA00004245"/>
    </source>
</evidence>
<evidence type="ECO:0000256" key="10">
    <source>
        <dbReference type="SAM" id="SignalP"/>
    </source>
</evidence>
<organism evidence="13 14">
    <name type="scientific">Phytophthora cactorum</name>
    <dbReference type="NCBI Taxonomy" id="29920"/>
    <lineage>
        <taxon>Eukaryota</taxon>
        <taxon>Sar</taxon>
        <taxon>Stramenopiles</taxon>
        <taxon>Oomycota</taxon>
        <taxon>Peronosporomycetes</taxon>
        <taxon>Peronosporales</taxon>
        <taxon>Peronosporaceae</taxon>
        <taxon>Phytophthora</taxon>
    </lineage>
</organism>
<keyword evidence="4" id="KW-0132">Cell division</keyword>
<dbReference type="Gene3D" id="1.10.418.10">
    <property type="entry name" value="Calponin-like domain"/>
    <property type="match status" value="1"/>
</dbReference>
<dbReference type="PANTHER" id="PTHR10623">
    <property type="entry name" value="MICROTUBULE-ASSOCIATED PROTEIN RP/EB FAMILY MEMBER"/>
    <property type="match status" value="1"/>
</dbReference>
<dbReference type="GO" id="GO:0008017">
    <property type="term" value="F:microtubule binding"/>
    <property type="evidence" value="ECO:0007669"/>
    <property type="project" value="InterPro"/>
</dbReference>
<keyword evidence="6" id="KW-0498">Mitosis</keyword>
<dbReference type="GO" id="GO:0005874">
    <property type="term" value="C:microtubule"/>
    <property type="evidence" value="ECO:0007669"/>
    <property type="project" value="UniProtKB-KW"/>
</dbReference>
<protein>
    <recommendedName>
        <fullName evidence="15">Calponin-homology (CH) domain-containing protein</fullName>
    </recommendedName>
</protein>
<dbReference type="EMBL" id="MJFZ01000172">
    <property type="protein sequence ID" value="RAW35325.1"/>
    <property type="molecule type" value="Genomic_DNA"/>
</dbReference>
<dbReference type="PROSITE" id="PS51230">
    <property type="entry name" value="EB1_C"/>
    <property type="match status" value="1"/>
</dbReference>
<evidence type="ECO:0008006" key="15">
    <source>
        <dbReference type="Google" id="ProtNLM"/>
    </source>
</evidence>
<reference evidence="13 14" key="1">
    <citation type="submission" date="2018-01" db="EMBL/GenBank/DDBJ databases">
        <title>Draft genome of the strawberry crown rot pathogen Phytophthora cactorum.</title>
        <authorList>
            <person name="Armitage A.D."/>
            <person name="Lysoe E."/>
            <person name="Nellist C.F."/>
            <person name="Harrison R.J."/>
            <person name="Brurberg M.B."/>
        </authorList>
    </citation>
    <scope>NUCLEOTIDE SEQUENCE [LARGE SCALE GENOMIC DNA]</scope>
    <source>
        <strain evidence="13 14">10300</strain>
    </source>
</reference>
<dbReference type="InterPro" id="IPR036133">
    <property type="entry name" value="EB1_C_sf"/>
</dbReference>
<evidence type="ECO:0000256" key="2">
    <source>
        <dbReference type="ARBA" id="ARBA00010729"/>
    </source>
</evidence>
<feature type="domain" description="Calponin-homology (CH)" evidence="11">
    <location>
        <begin position="6"/>
        <end position="108"/>
    </location>
</feature>
<evidence type="ECO:0000256" key="5">
    <source>
        <dbReference type="ARBA" id="ARBA00022701"/>
    </source>
</evidence>
<keyword evidence="7" id="KW-0206">Cytoskeleton</keyword>
<keyword evidence="5 9" id="KW-0493">Microtubule</keyword>
<dbReference type="Gene3D" id="1.20.5.1430">
    <property type="match status" value="1"/>
</dbReference>
<dbReference type="GO" id="GO:0051301">
    <property type="term" value="P:cell division"/>
    <property type="evidence" value="ECO:0007669"/>
    <property type="project" value="UniProtKB-KW"/>
</dbReference>
<dbReference type="OrthoDB" id="2119228at2759"/>
<feature type="domain" description="EB1 C-terminal" evidence="12">
    <location>
        <begin position="176"/>
        <end position="252"/>
    </location>
</feature>
<evidence type="ECO:0000256" key="9">
    <source>
        <dbReference type="PROSITE-ProRule" id="PRU00576"/>
    </source>
</evidence>
<gene>
    <name evidence="13" type="ORF">PC110_g8365</name>
</gene>
<evidence type="ECO:0000313" key="14">
    <source>
        <dbReference type="Proteomes" id="UP000251314"/>
    </source>
</evidence>
<evidence type="ECO:0000256" key="3">
    <source>
        <dbReference type="ARBA" id="ARBA00022490"/>
    </source>
</evidence>